<organism evidence="1 2">
    <name type="scientific">Streblomastix strix</name>
    <dbReference type="NCBI Taxonomy" id="222440"/>
    <lineage>
        <taxon>Eukaryota</taxon>
        <taxon>Metamonada</taxon>
        <taxon>Preaxostyla</taxon>
        <taxon>Oxymonadida</taxon>
        <taxon>Streblomastigidae</taxon>
        <taxon>Streblomastix</taxon>
    </lineage>
</organism>
<evidence type="ECO:0000313" key="1">
    <source>
        <dbReference type="EMBL" id="KAA6380753.1"/>
    </source>
</evidence>
<comment type="caution">
    <text evidence="1">The sequence shown here is derived from an EMBL/GenBank/DDBJ whole genome shotgun (WGS) entry which is preliminary data.</text>
</comment>
<protein>
    <submittedName>
        <fullName evidence="1">Uncharacterized protein</fullName>
    </submittedName>
</protein>
<sequence length="72" mass="8260">MSTSHTNHELQADWAFRQNANEVQNAILLLTREVNTFNEVMHLRLSNLKSRVERLDKSVGALETRLKLNEGA</sequence>
<dbReference type="Gene3D" id="1.20.5.110">
    <property type="match status" value="1"/>
</dbReference>
<name>A0A5J4VE42_9EUKA</name>
<reference evidence="1 2" key="1">
    <citation type="submission" date="2019-03" db="EMBL/GenBank/DDBJ databases">
        <title>Single cell metagenomics reveals metabolic interactions within the superorganism composed of flagellate Streblomastix strix and complex community of Bacteroidetes bacteria on its surface.</title>
        <authorList>
            <person name="Treitli S.C."/>
            <person name="Kolisko M."/>
            <person name="Husnik F."/>
            <person name="Keeling P."/>
            <person name="Hampl V."/>
        </authorList>
    </citation>
    <scope>NUCLEOTIDE SEQUENCE [LARGE SCALE GENOMIC DNA]</scope>
    <source>
        <strain evidence="1">ST1C</strain>
    </source>
</reference>
<dbReference type="EMBL" id="SNRW01007729">
    <property type="protein sequence ID" value="KAA6380753.1"/>
    <property type="molecule type" value="Genomic_DNA"/>
</dbReference>
<gene>
    <name evidence="1" type="ORF">EZS28_023722</name>
</gene>
<dbReference type="Proteomes" id="UP000324800">
    <property type="component" value="Unassembled WGS sequence"/>
</dbReference>
<dbReference type="AlphaFoldDB" id="A0A5J4VE42"/>
<evidence type="ECO:0000313" key="2">
    <source>
        <dbReference type="Proteomes" id="UP000324800"/>
    </source>
</evidence>
<proteinExistence type="predicted"/>
<accession>A0A5J4VE42</accession>